<evidence type="ECO:0000313" key="1">
    <source>
        <dbReference type="EMBL" id="PPB85136.1"/>
    </source>
</evidence>
<keyword evidence="2" id="KW-1185">Reference proteome</keyword>
<protein>
    <submittedName>
        <fullName evidence="1">Uncharacterized protein</fullName>
    </submittedName>
</protein>
<dbReference type="Proteomes" id="UP000243096">
    <property type="component" value="Unassembled WGS sequence"/>
</dbReference>
<organism evidence="1 2">
    <name type="scientific">Mycetohabitans endofungorum</name>
    <dbReference type="NCBI Taxonomy" id="417203"/>
    <lineage>
        <taxon>Bacteria</taxon>
        <taxon>Pseudomonadati</taxon>
        <taxon>Pseudomonadota</taxon>
        <taxon>Betaproteobacteria</taxon>
        <taxon>Burkholderiales</taxon>
        <taxon>Burkholderiaceae</taxon>
        <taxon>Mycetohabitans</taxon>
    </lineage>
</organism>
<accession>A0A2P5KEJ6</accession>
<sequence length="43" mass="4760">MTSPLAMLPDGTTIRPCDPGRRGLYLEYLYMQPAQRGTHGTGH</sequence>
<evidence type="ECO:0000313" key="2">
    <source>
        <dbReference type="Proteomes" id="UP000243096"/>
    </source>
</evidence>
<proteinExistence type="predicted"/>
<comment type="caution">
    <text evidence="1">The sequence shown here is derived from an EMBL/GenBank/DDBJ whole genome shotgun (WGS) entry which is preliminary data.</text>
</comment>
<reference evidence="1 2" key="1">
    <citation type="submission" date="2018-01" db="EMBL/GenBank/DDBJ databases">
        <title>Genomic Encyclopedia of Type Strains, Phase III (KMG-III): the genomes of soil and plant-associated and newly described type strains.</title>
        <authorList>
            <person name="Whitman W."/>
        </authorList>
    </citation>
    <scope>NUCLEOTIDE SEQUENCE [LARGE SCALE GENOMIC DNA]</scope>
    <source>
        <strain evidence="1 2">HKI456</strain>
    </source>
</reference>
<gene>
    <name evidence="1" type="ORF">B0O95_101226</name>
</gene>
<dbReference type="AlphaFoldDB" id="A0A2P5KEJ6"/>
<dbReference type="EMBL" id="PRDW01000001">
    <property type="protein sequence ID" value="PPB85136.1"/>
    <property type="molecule type" value="Genomic_DNA"/>
</dbReference>
<name>A0A2P5KEJ6_9BURK</name>